<accession>A0A6L9EFD3</accession>
<dbReference type="SUPFAM" id="SSF49464">
    <property type="entry name" value="Carboxypeptidase regulatory domain-like"/>
    <property type="match status" value="1"/>
</dbReference>
<keyword evidence="1" id="KW-0802">TPR repeat</keyword>
<dbReference type="Proteomes" id="UP000475249">
    <property type="component" value="Unassembled WGS sequence"/>
</dbReference>
<evidence type="ECO:0000313" key="2">
    <source>
        <dbReference type="EMBL" id="NAS13457.1"/>
    </source>
</evidence>
<protein>
    <submittedName>
        <fullName evidence="2">Uncharacterized protein</fullName>
    </submittedName>
</protein>
<keyword evidence="3" id="KW-1185">Reference proteome</keyword>
<dbReference type="InterPro" id="IPR008969">
    <property type="entry name" value="CarboxyPept-like_regulatory"/>
</dbReference>
<dbReference type="InterPro" id="IPR019734">
    <property type="entry name" value="TPR_rpt"/>
</dbReference>
<dbReference type="InterPro" id="IPR011990">
    <property type="entry name" value="TPR-like_helical_dom_sf"/>
</dbReference>
<dbReference type="Gene3D" id="2.170.130.10">
    <property type="entry name" value="TonB-dependent receptor, plug domain"/>
    <property type="match status" value="1"/>
</dbReference>
<gene>
    <name evidence="2" type="ORF">GTQ38_15700</name>
</gene>
<dbReference type="RefSeq" id="WP_161436499.1">
    <property type="nucleotide sequence ID" value="NZ_WXYO01000007.1"/>
</dbReference>
<sequence length="592" mass="67181">MKEKVLGPGPLTKVCFSVFFVLCFLQSYGQQRIIRGVVTDGINPLPDVNISLVGEESSVVSGADGTYSINANTADLIRFSRQGLKKMDIVVEDVTRYLNITMVPDVQELEEVTVVGSNRKSQQDLQREYATNKNLIKTAYGILNADTAPGNIRFLYENEINDVTICILDLVRNQFPGMRTVGNCSQGGSIFIRGIGSVQNPRSAIYDVDGMIFTDTPLWIIPSTIHRIAVLGSLNLTTTYGSLGAGGVIVINTKVAGTQKDPDTGKPYDFAKLRNNVYQNDAVTSESLAKDRPAYIKELQEAKSLEEAKSAYQRMEMVYGNSFHFALDAYTFFVDKWDDFDYADQIISENTQLFESNPLALKALAYSYESQERYEKANETYKEVFVLRPNYAQSYRDLAQSSLNLNDPRRAAGLHARYYHLITRGFIRARDSGFTKIIDREFQNVLLRNGKELDQKNSNIKKMSAEAFKGVRLVFEWNDSEAEFELELVNPENHYYLWKHSLAGSPERIMDEKLKGYSCQEYLIDDSMRGIWKVNVKYLGNKSLTPTYLKATIYQNYNTRDQSKETKVFKLRIKNLKQQLFTLSNAGTKITY</sequence>
<dbReference type="EMBL" id="WXYO01000007">
    <property type="protein sequence ID" value="NAS13457.1"/>
    <property type="molecule type" value="Genomic_DNA"/>
</dbReference>
<evidence type="ECO:0000313" key="3">
    <source>
        <dbReference type="Proteomes" id="UP000475249"/>
    </source>
</evidence>
<dbReference type="PROSITE" id="PS50005">
    <property type="entry name" value="TPR"/>
    <property type="match status" value="1"/>
</dbReference>
<dbReference type="SUPFAM" id="SSF48452">
    <property type="entry name" value="TPR-like"/>
    <property type="match status" value="1"/>
</dbReference>
<dbReference type="InterPro" id="IPR037066">
    <property type="entry name" value="Plug_dom_sf"/>
</dbReference>
<feature type="repeat" description="TPR" evidence="1">
    <location>
        <begin position="358"/>
        <end position="391"/>
    </location>
</feature>
<dbReference type="Gene3D" id="1.25.40.10">
    <property type="entry name" value="Tetratricopeptide repeat domain"/>
    <property type="match status" value="1"/>
</dbReference>
<evidence type="ECO:0000256" key="1">
    <source>
        <dbReference type="PROSITE-ProRule" id="PRU00339"/>
    </source>
</evidence>
<name>A0A6L9EFD3_9FLAO</name>
<comment type="caution">
    <text evidence="2">The sequence shown here is derived from an EMBL/GenBank/DDBJ whole genome shotgun (WGS) entry which is preliminary data.</text>
</comment>
<reference evidence="2 3" key="1">
    <citation type="submission" date="2020-01" db="EMBL/GenBank/DDBJ databases">
        <title>Bacteria diversity of Porities sp.</title>
        <authorList>
            <person name="Wang G."/>
        </authorList>
    </citation>
    <scope>NUCLEOTIDE SEQUENCE [LARGE SCALE GENOMIC DNA]</scope>
    <source>
        <strain evidence="2 3">R33</strain>
    </source>
</reference>
<proteinExistence type="predicted"/>
<organism evidence="2 3">
    <name type="scientific">Poritiphilus flavus</name>
    <dbReference type="NCBI Taxonomy" id="2697053"/>
    <lineage>
        <taxon>Bacteria</taxon>
        <taxon>Pseudomonadati</taxon>
        <taxon>Bacteroidota</taxon>
        <taxon>Flavobacteriia</taxon>
        <taxon>Flavobacteriales</taxon>
        <taxon>Flavobacteriaceae</taxon>
        <taxon>Poritiphilus</taxon>
    </lineage>
</organism>
<dbReference type="AlphaFoldDB" id="A0A6L9EFD3"/>
<dbReference type="Pfam" id="PF13715">
    <property type="entry name" value="CarbopepD_reg_2"/>
    <property type="match status" value="1"/>
</dbReference>
<dbReference type="SUPFAM" id="SSF56935">
    <property type="entry name" value="Porins"/>
    <property type="match status" value="1"/>
</dbReference>